<evidence type="ECO:0008006" key="4">
    <source>
        <dbReference type="Google" id="ProtNLM"/>
    </source>
</evidence>
<proteinExistence type="predicted"/>
<organism evidence="2 3">
    <name type="scientific">Roseicyclus persicicus</name>
    <dbReference type="NCBI Taxonomy" id="2650661"/>
    <lineage>
        <taxon>Bacteria</taxon>
        <taxon>Pseudomonadati</taxon>
        <taxon>Pseudomonadota</taxon>
        <taxon>Alphaproteobacteria</taxon>
        <taxon>Rhodobacterales</taxon>
        <taxon>Roseobacteraceae</taxon>
        <taxon>Roseicyclus</taxon>
    </lineage>
</organism>
<protein>
    <recommendedName>
        <fullName evidence="4">Lectin-like protein BA14k</fullName>
    </recommendedName>
</protein>
<comment type="caution">
    <text evidence="2">The sequence shown here is derived from an EMBL/GenBank/DDBJ whole genome shotgun (WGS) entry which is preliminary data.</text>
</comment>
<reference evidence="2 3" key="1">
    <citation type="submission" date="2020-04" db="EMBL/GenBank/DDBJ databases">
        <authorList>
            <person name="Yoon J."/>
        </authorList>
    </citation>
    <scope>NUCLEOTIDE SEQUENCE [LARGE SCALE GENOMIC DNA]</scope>
    <source>
        <strain evidence="2 3">KMU-115</strain>
    </source>
</reference>
<dbReference type="Proteomes" id="UP000526408">
    <property type="component" value="Unassembled WGS sequence"/>
</dbReference>
<name>A0A7X6JXN4_9RHOB</name>
<dbReference type="EMBL" id="JAAZQQ010000001">
    <property type="protein sequence ID" value="NKX43255.1"/>
    <property type="molecule type" value="Genomic_DNA"/>
</dbReference>
<accession>A0A7X6JXN4</accession>
<keyword evidence="3" id="KW-1185">Reference proteome</keyword>
<keyword evidence="1" id="KW-0732">Signal</keyword>
<feature type="chain" id="PRO_5031222746" description="Lectin-like protein BA14k" evidence="1">
    <location>
        <begin position="28"/>
        <end position="144"/>
    </location>
</feature>
<dbReference type="AlphaFoldDB" id="A0A7X6JXN4"/>
<gene>
    <name evidence="2" type="ORF">HCU73_01520</name>
</gene>
<dbReference type="RefSeq" id="WP_168621637.1">
    <property type="nucleotide sequence ID" value="NZ_JAAZQQ010000001.1"/>
</dbReference>
<evidence type="ECO:0000256" key="1">
    <source>
        <dbReference type="SAM" id="SignalP"/>
    </source>
</evidence>
<evidence type="ECO:0000313" key="2">
    <source>
        <dbReference type="EMBL" id="NKX43255.1"/>
    </source>
</evidence>
<feature type="signal peptide" evidence="1">
    <location>
        <begin position="1"/>
        <end position="27"/>
    </location>
</feature>
<sequence length="144" mass="15641">MFRSLRSSLSAFALAAAVALGGLGATAAPARADADDAARILGGIIALYAIGRAIEMSNDRNHPTRQYHVPAPHGRIAPAHCYVEFPARDGYFRGYSGPCLQHSVRHGLPDACARDYHTQHGRQTFYGARCMSQHGWQHEIGYGH</sequence>
<evidence type="ECO:0000313" key="3">
    <source>
        <dbReference type="Proteomes" id="UP000526408"/>
    </source>
</evidence>